<dbReference type="AlphaFoldDB" id="A0A7U6GES7"/>
<evidence type="ECO:0000256" key="4">
    <source>
        <dbReference type="ARBA" id="ARBA00032089"/>
    </source>
</evidence>
<evidence type="ECO:0000256" key="1">
    <source>
        <dbReference type="ARBA" id="ARBA00009369"/>
    </source>
</evidence>
<dbReference type="EMBL" id="AP012051">
    <property type="protein sequence ID" value="BAL81075.1"/>
    <property type="molecule type" value="Genomic_DNA"/>
</dbReference>
<dbReference type="Pfam" id="PF04085">
    <property type="entry name" value="MreC"/>
    <property type="match status" value="1"/>
</dbReference>
<accession>A0A7U6GES7</accession>
<dbReference type="GO" id="GO:0005886">
    <property type="term" value="C:plasma membrane"/>
    <property type="evidence" value="ECO:0007669"/>
    <property type="project" value="TreeGrafter"/>
</dbReference>
<feature type="domain" description="Rod shape-determining protein MreC beta-barrel core" evidence="6">
    <location>
        <begin position="127"/>
        <end position="267"/>
    </location>
</feature>
<evidence type="ECO:0000256" key="5">
    <source>
        <dbReference type="SAM" id="Phobius"/>
    </source>
</evidence>
<proteinExistence type="inferred from homology"/>
<dbReference type="KEGG" id="cex:CSE_09490"/>
<dbReference type="InterPro" id="IPR042175">
    <property type="entry name" value="Cell/Rod_MreC_2"/>
</dbReference>
<organism evidence="7 8">
    <name type="scientific">Caldisericum exile (strain DSM 21853 / NBRC 104410 / AZM16c01)</name>
    <dbReference type="NCBI Taxonomy" id="511051"/>
    <lineage>
        <taxon>Bacteria</taxon>
        <taxon>Pseudomonadati</taxon>
        <taxon>Caldisericota/Cryosericota group</taxon>
        <taxon>Caldisericota</taxon>
        <taxon>Caldisericia</taxon>
        <taxon>Caldisericales</taxon>
        <taxon>Caldisericaceae</taxon>
        <taxon>Caldisericum</taxon>
    </lineage>
</organism>
<evidence type="ECO:0000313" key="8">
    <source>
        <dbReference type="Proteomes" id="UP000004793"/>
    </source>
</evidence>
<dbReference type="Gene3D" id="2.40.10.340">
    <property type="entry name" value="Rod shape-determining protein MreC, domain 1"/>
    <property type="match status" value="1"/>
</dbReference>
<evidence type="ECO:0000256" key="3">
    <source>
        <dbReference type="ARBA" id="ARBA00022960"/>
    </source>
</evidence>
<dbReference type="PANTHER" id="PTHR34138:SF1">
    <property type="entry name" value="CELL SHAPE-DETERMINING PROTEIN MREC"/>
    <property type="match status" value="1"/>
</dbReference>
<dbReference type="PANTHER" id="PTHR34138">
    <property type="entry name" value="CELL SHAPE-DETERMINING PROTEIN MREC"/>
    <property type="match status" value="1"/>
</dbReference>
<dbReference type="Proteomes" id="UP000004793">
    <property type="component" value="Chromosome"/>
</dbReference>
<evidence type="ECO:0000256" key="2">
    <source>
        <dbReference type="ARBA" id="ARBA00013855"/>
    </source>
</evidence>
<dbReference type="InterPro" id="IPR055342">
    <property type="entry name" value="MreC_beta-barrel_core"/>
</dbReference>
<dbReference type="InterPro" id="IPR007221">
    <property type="entry name" value="MreC"/>
</dbReference>
<feature type="transmembrane region" description="Helical" evidence="5">
    <location>
        <begin position="9"/>
        <end position="30"/>
    </location>
</feature>
<dbReference type="GO" id="GO:0008360">
    <property type="term" value="P:regulation of cell shape"/>
    <property type="evidence" value="ECO:0007669"/>
    <property type="project" value="UniProtKB-KW"/>
</dbReference>
<comment type="similarity">
    <text evidence="1">Belongs to the MreC family.</text>
</comment>
<reference evidence="7 8" key="1">
    <citation type="submission" date="2011-01" db="EMBL/GenBank/DDBJ databases">
        <title>Whole genome sequence of Caldisericum exile AZM16c01.</title>
        <authorList>
            <person name="Narita-Yamada S."/>
            <person name="Kawakoshi A."/>
            <person name="Nakamura S."/>
            <person name="Sasagawa M."/>
            <person name="Fukada J."/>
            <person name="Sekine M."/>
            <person name="Kato Y."/>
            <person name="Fukai R."/>
            <person name="Sasaki K."/>
            <person name="Hanamaki A."/>
            <person name="Narita H."/>
            <person name="Konno Y."/>
            <person name="Mori K."/>
            <person name="Yamazaki S."/>
            <person name="Suzuki K."/>
            <person name="Fujita N."/>
        </authorList>
    </citation>
    <scope>NUCLEOTIDE SEQUENCE [LARGE SCALE GENOMIC DNA]</scope>
    <source>
        <strain evidence="8">DSM 21853 / NBRC 104410 / AZM16c01</strain>
    </source>
</reference>
<keyword evidence="3" id="KW-0133">Cell shape</keyword>
<dbReference type="Gene3D" id="2.40.10.350">
    <property type="entry name" value="Rod shape-determining protein MreC, domain 2"/>
    <property type="match status" value="1"/>
</dbReference>
<keyword evidence="8" id="KW-1185">Reference proteome</keyword>
<evidence type="ECO:0000313" key="7">
    <source>
        <dbReference type="EMBL" id="BAL81075.1"/>
    </source>
</evidence>
<evidence type="ECO:0000259" key="6">
    <source>
        <dbReference type="Pfam" id="PF04085"/>
    </source>
</evidence>
<sequence>MQFPRERLALYAVLTILFLIFVAGLVGYGITPKSIYEVLVLKPVSLIIDFFNNTYSSVQNYFISIVKGKALIIENQNLRDYISTLESRLKILLGYYYENIELKNLLGIKHNIKFNTIGCNIILYSKSGNFLVIDRGKDSNLKIDMPVVYSVDGVTSFLVGKITEVSNNTSKVTLETSPNFKVGVKNASRGGIDVASGNGNGLTVVRPSQDVSDSLSDIFVTVEESGIFPKDIVVGKVSKIKKISAVENEIELEPLIDFYTIRNVLVITSYEKN</sequence>
<gene>
    <name evidence="7" type="primary">mreC</name>
    <name evidence="7" type="ordered locus">CSE_09490</name>
</gene>
<keyword evidence="5" id="KW-1133">Transmembrane helix</keyword>
<keyword evidence="5" id="KW-0472">Membrane</keyword>
<dbReference type="InterPro" id="IPR042177">
    <property type="entry name" value="Cell/Rod_1"/>
</dbReference>
<protein>
    <recommendedName>
        <fullName evidence="2">Cell shape-determining protein MreC</fullName>
    </recommendedName>
    <alternativeName>
        <fullName evidence="4">Cell shape protein MreC</fullName>
    </alternativeName>
</protein>
<name>A0A7U6GES7_CALEA</name>
<keyword evidence="5" id="KW-0812">Transmembrane</keyword>